<dbReference type="InterPro" id="IPR032710">
    <property type="entry name" value="NTF2-like_dom_sf"/>
</dbReference>
<dbReference type="InterPro" id="IPR027843">
    <property type="entry name" value="DUF4440"/>
</dbReference>
<feature type="domain" description="DUF4440" evidence="1">
    <location>
        <begin position="56"/>
        <end position="165"/>
    </location>
</feature>
<proteinExistence type="predicted"/>
<dbReference type="KEGG" id="fpf:DCC35_06995"/>
<accession>A0A4D7JUI4</accession>
<dbReference type="RefSeq" id="WP_137090092.1">
    <property type="nucleotide sequence ID" value="NZ_CP028923.1"/>
</dbReference>
<name>A0A4D7JUI4_9BACT</name>
<dbReference type="Proteomes" id="UP000298616">
    <property type="component" value="Chromosome"/>
</dbReference>
<keyword evidence="3" id="KW-1185">Reference proteome</keyword>
<evidence type="ECO:0000259" key="1">
    <source>
        <dbReference type="Pfam" id="PF14534"/>
    </source>
</evidence>
<gene>
    <name evidence="2" type="ORF">DCC35_06995</name>
</gene>
<dbReference type="EMBL" id="CP028923">
    <property type="protein sequence ID" value="QCK14505.1"/>
    <property type="molecule type" value="Genomic_DNA"/>
</dbReference>
<dbReference type="AlphaFoldDB" id="A0A4D7JUI4"/>
<dbReference type="Gene3D" id="3.10.450.50">
    <property type="match status" value="1"/>
</dbReference>
<dbReference type="Pfam" id="PF14534">
    <property type="entry name" value="DUF4440"/>
    <property type="match status" value="1"/>
</dbReference>
<reference evidence="2 3" key="1">
    <citation type="submission" date="2018-04" db="EMBL/GenBank/DDBJ databases">
        <title>Complete genome uncultured novel isolate.</title>
        <authorList>
            <person name="Merlino G."/>
        </authorList>
    </citation>
    <scope>NUCLEOTIDE SEQUENCE [LARGE SCALE GENOMIC DNA]</scope>
    <source>
        <strain evidence="3">R1DC9</strain>
    </source>
</reference>
<organism evidence="2 3">
    <name type="scientific">Mangrovivirga cuniculi</name>
    <dbReference type="NCBI Taxonomy" id="2715131"/>
    <lineage>
        <taxon>Bacteria</taxon>
        <taxon>Pseudomonadati</taxon>
        <taxon>Bacteroidota</taxon>
        <taxon>Cytophagia</taxon>
        <taxon>Cytophagales</taxon>
        <taxon>Mangrovivirgaceae</taxon>
        <taxon>Mangrovivirga</taxon>
    </lineage>
</organism>
<protein>
    <recommendedName>
        <fullName evidence="1">DUF4440 domain-containing protein</fullName>
    </recommendedName>
</protein>
<evidence type="ECO:0000313" key="2">
    <source>
        <dbReference type="EMBL" id="QCK14505.1"/>
    </source>
</evidence>
<dbReference type="PROSITE" id="PS51257">
    <property type="entry name" value="PROKAR_LIPOPROTEIN"/>
    <property type="match status" value="1"/>
</dbReference>
<sequence length="185" mass="21188">MKTNIFIIPALFIFLIITSCESKTDQDTDELSYSNVTEEIITDEDKEEIKNIIDQKNTELEKLYKEGKMEEAATYFSEDVIQLAPNTKPIKGTQMFIDEWNKAISQGEWNFDFRVEEVKYYGNAVVELGSYDLEILPAGGSEMPPFKDEGYYVVLWEKIDGDWKIVWDAPVSSLPLPGQGSETEM</sequence>
<dbReference type="SUPFAM" id="SSF54427">
    <property type="entry name" value="NTF2-like"/>
    <property type="match status" value="1"/>
</dbReference>
<evidence type="ECO:0000313" key="3">
    <source>
        <dbReference type="Proteomes" id="UP000298616"/>
    </source>
</evidence>
<dbReference type="OrthoDB" id="9814425at2"/>